<evidence type="ECO:0000313" key="3">
    <source>
        <dbReference type="Proteomes" id="UP000009168"/>
    </source>
</evidence>
<dbReference type="InterPro" id="IPR019399">
    <property type="entry name" value="Parkin_co-regulated_protein"/>
</dbReference>
<dbReference type="Proteomes" id="UP000009168">
    <property type="component" value="Unassembled WGS sequence"/>
</dbReference>
<dbReference type="GO" id="GO:0030544">
    <property type="term" value="F:Hsp70 protein binding"/>
    <property type="evidence" value="ECO:0007669"/>
    <property type="project" value="TreeGrafter"/>
</dbReference>
<dbReference type="PANTHER" id="PTHR21207">
    <property type="entry name" value="PARKIN COREGULATED GENE PROTEIN PARK2 COREGULATED"/>
    <property type="match status" value="1"/>
</dbReference>
<dbReference type="STRING" id="312017.I7M312"/>
<dbReference type="RefSeq" id="XP_001022189.3">
    <property type="nucleotide sequence ID" value="XM_001022189.3"/>
</dbReference>
<dbReference type="eggNOG" id="KOG3961">
    <property type="taxonomic scope" value="Eukaryota"/>
</dbReference>
<keyword evidence="3" id="KW-1185">Reference proteome</keyword>
<organism evidence="2 3">
    <name type="scientific">Tetrahymena thermophila (strain SB210)</name>
    <dbReference type="NCBI Taxonomy" id="312017"/>
    <lineage>
        <taxon>Eukaryota</taxon>
        <taxon>Sar</taxon>
        <taxon>Alveolata</taxon>
        <taxon>Ciliophora</taxon>
        <taxon>Intramacronucleata</taxon>
        <taxon>Oligohymenophorea</taxon>
        <taxon>Hymenostomatida</taxon>
        <taxon>Tetrahymenina</taxon>
        <taxon>Tetrahymenidae</taxon>
        <taxon>Tetrahymena</taxon>
    </lineage>
</organism>
<dbReference type="GO" id="GO:0051879">
    <property type="term" value="F:Hsp90 protein binding"/>
    <property type="evidence" value="ECO:0007669"/>
    <property type="project" value="TreeGrafter"/>
</dbReference>
<dbReference type="InParanoid" id="I7M312"/>
<dbReference type="AlphaFoldDB" id="I7M312"/>
<reference evidence="3" key="1">
    <citation type="journal article" date="2006" name="PLoS Biol.">
        <title>Macronuclear genome sequence of the ciliate Tetrahymena thermophila, a model eukaryote.</title>
        <authorList>
            <person name="Eisen J.A."/>
            <person name="Coyne R.S."/>
            <person name="Wu M."/>
            <person name="Wu D."/>
            <person name="Thiagarajan M."/>
            <person name="Wortman J.R."/>
            <person name="Badger J.H."/>
            <person name="Ren Q."/>
            <person name="Amedeo P."/>
            <person name="Jones K.M."/>
            <person name="Tallon L.J."/>
            <person name="Delcher A.L."/>
            <person name="Salzberg S.L."/>
            <person name="Silva J.C."/>
            <person name="Haas B.J."/>
            <person name="Majoros W.H."/>
            <person name="Farzad M."/>
            <person name="Carlton J.M."/>
            <person name="Smith R.K. Jr."/>
            <person name="Garg J."/>
            <person name="Pearlman R.E."/>
            <person name="Karrer K.M."/>
            <person name="Sun L."/>
            <person name="Manning G."/>
            <person name="Elde N.C."/>
            <person name="Turkewitz A.P."/>
            <person name="Asai D.J."/>
            <person name="Wilkes D.E."/>
            <person name="Wang Y."/>
            <person name="Cai H."/>
            <person name="Collins K."/>
            <person name="Stewart B.A."/>
            <person name="Lee S.R."/>
            <person name="Wilamowska K."/>
            <person name="Weinberg Z."/>
            <person name="Ruzzo W.L."/>
            <person name="Wloga D."/>
            <person name="Gaertig J."/>
            <person name="Frankel J."/>
            <person name="Tsao C.-C."/>
            <person name="Gorovsky M.A."/>
            <person name="Keeling P.J."/>
            <person name="Waller R.F."/>
            <person name="Patron N.J."/>
            <person name="Cherry J.M."/>
            <person name="Stover N.A."/>
            <person name="Krieger C.J."/>
            <person name="del Toro C."/>
            <person name="Ryder H.F."/>
            <person name="Williamson S.C."/>
            <person name="Barbeau R.A."/>
            <person name="Hamilton E.P."/>
            <person name="Orias E."/>
        </authorList>
    </citation>
    <scope>NUCLEOTIDE SEQUENCE [LARGE SCALE GENOMIC DNA]</scope>
    <source>
        <strain evidence="3">SB210</strain>
    </source>
</reference>
<dbReference type="SUPFAM" id="SSF48371">
    <property type="entry name" value="ARM repeat"/>
    <property type="match status" value="1"/>
</dbReference>
<dbReference type="Pfam" id="PF10274">
    <property type="entry name" value="ParcG"/>
    <property type="match status" value="1"/>
</dbReference>
<evidence type="ECO:0000256" key="1">
    <source>
        <dbReference type="SAM" id="MobiDB-lite"/>
    </source>
</evidence>
<dbReference type="EMBL" id="GG662548">
    <property type="protein sequence ID" value="EAS01944.3"/>
    <property type="molecule type" value="Genomic_DNA"/>
</dbReference>
<sequence length="309" mass="35145">MNNKSVQLQKSPQLKGQNLASSLVASDHMKSLLAKNANQIFKPWNNKYTPNAPQSPFGDFPKDFMKGVEKTRVSPLVRNSQNILNSLTQDTSNIGSRMSPYKVNKSSPPKAGALERRLIPQSEFRRYYDRADLPIKVNHSGGGSKLIWKIDPAQLDYHHYLPIFIDGMREKVDPYRTLSILGTFDLIEKGENKILPVIPQLIMPLKTNLNTRDIEIISITLRVIQKLVLSGNMVGEALVPYYRQLLPVFNLYKNYNKNSGDFMDFGQRNNMSLGDIIQETLELLERTGGDDAFINIKYMIPTYESCIFT</sequence>
<dbReference type="InterPro" id="IPR016024">
    <property type="entry name" value="ARM-type_fold"/>
</dbReference>
<dbReference type="KEGG" id="tet:TTHERM_00499310"/>
<dbReference type="OrthoDB" id="429500at2759"/>
<accession>I7M312</accession>
<evidence type="ECO:0000313" key="2">
    <source>
        <dbReference type="EMBL" id="EAS01944.3"/>
    </source>
</evidence>
<proteinExistence type="predicted"/>
<dbReference type="GeneID" id="7838157"/>
<feature type="region of interest" description="Disordered" evidence="1">
    <location>
        <begin position="90"/>
        <end position="111"/>
    </location>
</feature>
<dbReference type="PANTHER" id="PTHR21207:SF2">
    <property type="entry name" value="PARKIN COREGULATED GENE PROTEIN"/>
    <property type="match status" value="1"/>
</dbReference>
<gene>
    <name evidence="2" type="ORF">TTHERM_00499310</name>
</gene>
<protein>
    <submittedName>
        <fullName evidence="2">Parkin co-regulated protein</fullName>
    </submittedName>
</protein>
<name>I7M312_TETTS</name>